<dbReference type="Gene3D" id="1.10.730.10">
    <property type="entry name" value="Isoleucyl-tRNA Synthetase, Domain 1"/>
    <property type="match status" value="1"/>
</dbReference>
<dbReference type="EMBL" id="JACHLY010000001">
    <property type="protein sequence ID" value="MBB5997560.1"/>
    <property type="molecule type" value="Genomic_DNA"/>
</dbReference>
<dbReference type="InterPro" id="IPR008909">
    <property type="entry name" value="DALR_anticod-bd"/>
</dbReference>
<keyword evidence="3" id="KW-0067">ATP-binding</keyword>
<proteinExistence type="predicted"/>
<protein>
    <submittedName>
        <fullName evidence="6">Arginyl-tRNA synthetase</fullName>
        <ecNumber evidence="6">6.1.1.19</ecNumber>
    </submittedName>
</protein>
<evidence type="ECO:0000313" key="6">
    <source>
        <dbReference type="EMBL" id="MBB5997560.1"/>
    </source>
</evidence>
<organism evidence="6 7">
    <name type="scientific">Streptomonospora salina</name>
    <dbReference type="NCBI Taxonomy" id="104205"/>
    <lineage>
        <taxon>Bacteria</taxon>
        <taxon>Bacillati</taxon>
        <taxon>Actinomycetota</taxon>
        <taxon>Actinomycetes</taxon>
        <taxon>Streptosporangiales</taxon>
        <taxon>Nocardiopsidaceae</taxon>
        <taxon>Streptomonospora</taxon>
    </lineage>
</organism>
<dbReference type="GO" id="GO:0004814">
    <property type="term" value="F:arginine-tRNA ligase activity"/>
    <property type="evidence" value="ECO:0007669"/>
    <property type="project" value="UniProtKB-EC"/>
</dbReference>
<dbReference type="GO" id="GO:0006420">
    <property type="term" value="P:arginyl-tRNA aminoacylation"/>
    <property type="evidence" value="ECO:0007669"/>
    <property type="project" value="InterPro"/>
</dbReference>
<dbReference type="Pfam" id="PF05746">
    <property type="entry name" value="DALR_1"/>
    <property type="match status" value="1"/>
</dbReference>
<evidence type="ECO:0000313" key="7">
    <source>
        <dbReference type="Proteomes" id="UP000578077"/>
    </source>
</evidence>
<dbReference type="EC" id="6.1.1.19" evidence="6"/>
<dbReference type="AlphaFoldDB" id="A0A841EAL9"/>
<evidence type="ECO:0000256" key="4">
    <source>
        <dbReference type="SAM" id="MobiDB-lite"/>
    </source>
</evidence>
<gene>
    <name evidence="6" type="ORF">HNR25_001311</name>
</gene>
<accession>A0A841EAL9</accession>
<name>A0A841EAL9_9ACTN</name>
<reference evidence="6 7" key="1">
    <citation type="submission" date="2020-08" db="EMBL/GenBank/DDBJ databases">
        <title>Sequencing the genomes of 1000 actinobacteria strains.</title>
        <authorList>
            <person name="Klenk H.-P."/>
        </authorList>
    </citation>
    <scope>NUCLEOTIDE SEQUENCE [LARGE SCALE GENOMIC DNA]</scope>
    <source>
        <strain evidence="6 7">DSM 44593</strain>
    </source>
</reference>
<dbReference type="SUPFAM" id="SSF47323">
    <property type="entry name" value="Anticodon-binding domain of a subclass of class I aminoacyl-tRNA synthetases"/>
    <property type="match status" value="1"/>
</dbReference>
<keyword evidence="1 6" id="KW-0436">Ligase</keyword>
<keyword evidence="7" id="KW-1185">Reference proteome</keyword>
<dbReference type="RefSeq" id="WP_184633812.1">
    <property type="nucleotide sequence ID" value="NZ_BAABKT010000005.1"/>
</dbReference>
<evidence type="ECO:0000256" key="2">
    <source>
        <dbReference type="ARBA" id="ARBA00022741"/>
    </source>
</evidence>
<dbReference type="InterPro" id="IPR009080">
    <property type="entry name" value="tRNAsynth_Ia_anticodon-bd"/>
</dbReference>
<dbReference type="SMART" id="SM00836">
    <property type="entry name" value="DALR_1"/>
    <property type="match status" value="1"/>
</dbReference>
<evidence type="ECO:0000256" key="1">
    <source>
        <dbReference type="ARBA" id="ARBA00022598"/>
    </source>
</evidence>
<dbReference type="Proteomes" id="UP000578077">
    <property type="component" value="Unassembled WGS sequence"/>
</dbReference>
<feature type="region of interest" description="Disordered" evidence="4">
    <location>
        <begin position="193"/>
        <end position="222"/>
    </location>
</feature>
<comment type="caution">
    <text evidence="6">The sequence shown here is derived from an EMBL/GenBank/DDBJ whole genome shotgun (WGS) entry which is preliminary data.</text>
</comment>
<evidence type="ECO:0000259" key="5">
    <source>
        <dbReference type="SMART" id="SM00836"/>
    </source>
</evidence>
<feature type="region of interest" description="Disordered" evidence="4">
    <location>
        <begin position="247"/>
        <end position="269"/>
    </location>
</feature>
<evidence type="ECO:0000256" key="3">
    <source>
        <dbReference type="ARBA" id="ARBA00022840"/>
    </source>
</evidence>
<keyword evidence="2" id="KW-0547">Nucleotide-binding</keyword>
<feature type="domain" description="DALR anticodon binding" evidence="5">
    <location>
        <begin position="287"/>
        <end position="417"/>
    </location>
</feature>
<keyword evidence="6" id="KW-0030">Aminoacyl-tRNA synthetase</keyword>
<feature type="compositionally biased region" description="Low complexity" evidence="4">
    <location>
        <begin position="193"/>
        <end position="213"/>
    </location>
</feature>
<feature type="region of interest" description="Disordered" evidence="4">
    <location>
        <begin position="144"/>
        <end position="169"/>
    </location>
</feature>
<dbReference type="GO" id="GO:0005524">
    <property type="term" value="F:ATP binding"/>
    <property type="evidence" value="ECO:0007669"/>
    <property type="project" value="UniProtKB-KW"/>
</dbReference>
<sequence length="417" mass="41650">MADDGFDPSDRWWRAEGATPRRVDALLRRAVAAAAECPLETVPPAEPRRASAPAGAARYATALPLRLAGRLGTGAPQVAEAAAALLRGASRIDGARVERGGFVAIDVAADARAAMTGTAAADGSAYLGGYLDYLRSLGRLDGAGSVPEPGRAPDGAGTAPVPAPALSPLDGAATADEVRQLARADARRRIQAVPDAPAAAAGADASGAAPGDVSWRDPRIDGAGSGTPAARLLAVVGEADARVASCRAAADRPRPGEDTGPGLPAVPTAEHPGAWALGTRANPAFALRYAHAHAVSSLRWAREAQAAAPGAAAAAPGPAVEPDGTGADLAGALYDGPLVLAAARRRGEPHMLVRYLEGVAAAYHEWRGSSGLAVEAAGEPAGGGSASELGRLRLCAAAAGVLRAGLRLLGVPAPTRL</sequence>